<accession>A0AAD8MUY3</accession>
<feature type="transmembrane region" description="Helical" evidence="1">
    <location>
        <begin position="32"/>
        <end position="55"/>
    </location>
</feature>
<organism evidence="2 3">
    <name type="scientific">Heracleum sosnowskyi</name>
    <dbReference type="NCBI Taxonomy" id="360622"/>
    <lineage>
        <taxon>Eukaryota</taxon>
        <taxon>Viridiplantae</taxon>
        <taxon>Streptophyta</taxon>
        <taxon>Embryophyta</taxon>
        <taxon>Tracheophyta</taxon>
        <taxon>Spermatophyta</taxon>
        <taxon>Magnoliopsida</taxon>
        <taxon>eudicotyledons</taxon>
        <taxon>Gunneridae</taxon>
        <taxon>Pentapetalae</taxon>
        <taxon>asterids</taxon>
        <taxon>campanulids</taxon>
        <taxon>Apiales</taxon>
        <taxon>Apiaceae</taxon>
        <taxon>Apioideae</taxon>
        <taxon>apioid superclade</taxon>
        <taxon>Tordylieae</taxon>
        <taxon>Tordyliinae</taxon>
        <taxon>Heracleum</taxon>
    </lineage>
</organism>
<dbReference type="Proteomes" id="UP001237642">
    <property type="component" value="Unassembled WGS sequence"/>
</dbReference>
<sequence length="193" mass="21213">MAGNLRSSVLAPTVAIQGASLATELSIGPLFPAAHMTEIPCLVVVSCAFVAYIAFTNSNIKLRAERFLSSITNSLEIVVEVPFKLPRGSFNDPHVMLAGKFQSTSESPVLLADENVERNGSKEREPAKRIESIIHEQILETAWLQTAEKGTPGTPDTASIEINLQLQVLLKEVAFCGWESVQSRQKQRKKIRR</sequence>
<proteinExistence type="predicted"/>
<reference evidence="2" key="1">
    <citation type="submission" date="2023-02" db="EMBL/GenBank/DDBJ databases">
        <title>Genome of toxic invasive species Heracleum sosnowskyi carries increased number of genes despite the absence of recent whole-genome duplications.</title>
        <authorList>
            <person name="Schelkunov M."/>
            <person name="Shtratnikova V."/>
            <person name="Makarenko M."/>
            <person name="Klepikova A."/>
            <person name="Omelchenko D."/>
            <person name="Novikova G."/>
            <person name="Obukhova E."/>
            <person name="Bogdanov V."/>
            <person name="Penin A."/>
            <person name="Logacheva M."/>
        </authorList>
    </citation>
    <scope>NUCLEOTIDE SEQUENCE</scope>
    <source>
        <strain evidence="2">Hsosn_3</strain>
        <tissue evidence="2">Leaf</tissue>
    </source>
</reference>
<keyword evidence="1" id="KW-0812">Transmembrane</keyword>
<protein>
    <submittedName>
        <fullName evidence="2">Uncharacterized protein</fullName>
    </submittedName>
</protein>
<dbReference type="EMBL" id="JAUIZM010000005">
    <property type="protein sequence ID" value="KAK1386044.1"/>
    <property type="molecule type" value="Genomic_DNA"/>
</dbReference>
<dbReference type="AlphaFoldDB" id="A0AAD8MUY3"/>
<evidence type="ECO:0000313" key="2">
    <source>
        <dbReference type="EMBL" id="KAK1386044.1"/>
    </source>
</evidence>
<evidence type="ECO:0000313" key="3">
    <source>
        <dbReference type="Proteomes" id="UP001237642"/>
    </source>
</evidence>
<name>A0AAD8MUY3_9APIA</name>
<keyword evidence="1" id="KW-0472">Membrane</keyword>
<evidence type="ECO:0000256" key="1">
    <source>
        <dbReference type="SAM" id="Phobius"/>
    </source>
</evidence>
<gene>
    <name evidence="2" type="ORF">POM88_023779</name>
</gene>
<comment type="caution">
    <text evidence="2">The sequence shown here is derived from an EMBL/GenBank/DDBJ whole genome shotgun (WGS) entry which is preliminary data.</text>
</comment>
<reference evidence="2" key="2">
    <citation type="submission" date="2023-05" db="EMBL/GenBank/DDBJ databases">
        <authorList>
            <person name="Schelkunov M.I."/>
        </authorList>
    </citation>
    <scope>NUCLEOTIDE SEQUENCE</scope>
    <source>
        <strain evidence="2">Hsosn_3</strain>
        <tissue evidence="2">Leaf</tissue>
    </source>
</reference>
<keyword evidence="1" id="KW-1133">Transmembrane helix</keyword>
<keyword evidence="3" id="KW-1185">Reference proteome</keyword>